<dbReference type="AlphaFoldDB" id="A0A285I2S7"/>
<proteinExistence type="predicted"/>
<organism evidence="1 2">
    <name type="scientific">Paractinoplanes atraurantiacus</name>
    <dbReference type="NCBI Taxonomy" id="1036182"/>
    <lineage>
        <taxon>Bacteria</taxon>
        <taxon>Bacillati</taxon>
        <taxon>Actinomycetota</taxon>
        <taxon>Actinomycetes</taxon>
        <taxon>Micromonosporales</taxon>
        <taxon>Micromonosporaceae</taxon>
        <taxon>Paractinoplanes</taxon>
    </lineage>
</organism>
<reference evidence="1 2" key="1">
    <citation type="submission" date="2017-09" db="EMBL/GenBank/DDBJ databases">
        <authorList>
            <person name="Ehlers B."/>
            <person name="Leendertz F.H."/>
        </authorList>
    </citation>
    <scope>NUCLEOTIDE SEQUENCE [LARGE SCALE GENOMIC DNA]</scope>
    <source>
        <strain evidence="1 2">CGMCC 4.6857</strain>
    </source>
</reference>
<dbReference type="RefSeq" id="WP_281260791.1">
    <property type="nucleotide sequence ID" value="NZ_OBDY01000006.1"/>
</dbReference>
<gene>
    <name evidence="1" type="ORF">SAMN05421748_106269</name>
</gene>
<sequence length="41" mass="4307">MLAALGPGRAQRDKVIEYGGGYLGLFSGARTNARGVERAAR</sequence>
<accession>A0A285I2S7</accession>
<protein>
    <submittedName>
        <fullName evidence="1">Uncharacterized protein</fullName>
    </submittedName>
</protein>
<dbReference type="EMBL" id="OBDY01000006">
    <property type="protein sequence ID" value="SNY42259.1"/>
    <property type="molecule type" value="Genomic_DNA"/>
</dbReference>
<keyword evidence="2" id="KW-1185">Reference proteome</keyword>
<dbReference type="Proteomes" id="UP000219612">
    <property type="component" value="Unassembled WGS sequence"/>
</dbReference>
<name>A0A285I2S7_9ACTN</name>
<evidence type="ECO:0000313" key="1">
    <source>
        <dbReference type="EMBL" id="SNY42259.1"/>
    </source>
</evidence>
<evidence type="ECO:0000313" key="2">
    <source>
        <dbReference type="Proteomes" id="UP000219612"/>
    </source>
</evidence>